<protein>
    <recommendedName>
        <fullName evidence="1">SET domain-containing protein</fullName>
    </recommendedName>
</protein>
<proteinExistence type="predicted"/>
<accession>A0A7S1BZI8</accession>
<dbReference type="Gene3D" id="2.170.270.10">
    <property type="entry name" value="SET domain"/>
    <property type="match status" value="1"/>
</dbReference>
<dbReference type="PROSITE" id="PS50280">
    <property type="entry name" value="SET"/>
    <property type="match status" value="1"/>
</dbReference>
<gene>
    <name evidence="2" type="ORF">CHYS00102_LOCUS28248</name>
</gene>
<dbReference type="InterPro" id="IPR046341">
    <property type="entry name" value="SET_dom_sf"/>
</dbReference>
<dbReference type="Pfam" id="PF00856">
    <property type="entry name" value="SET"/>
    <property type="match status" value="1"/>
</dbReference>
<reference evidence="2" key="1">
    <citation type="submission" date="2021-01" db="EMBL/GenBank/DDBJ databases">
        <authorList>
            <person name="Corre E."/>
            <person name="Pelletier E."/>
            <person name="Niang G."/>
            <person name="Scheremetjew M."/>
            <person name="Finn R."/>
            <person name="Kale V."/>
            <person name="Holt S."/>
            <person name="Cochrane G."/>
            <person name="Meng A."/>
            <person name="Brown T."/>
            <person name="Cohen L."/>
        </authorList>
    </citation>
    <scope>NUCLEOTIDE SEQUENCE</scope>
    <source>
        <strain evidence="2">308</strain>
    </source>
</reference>
<feature type="domain" description="SET" evidence="1">
    <location>
        <begin position="152"/>
        <end position="338"/>
    </location>
</feature>
<sequence>MEAPDIERAGLNRYSNPGAGAITYYHNVEFLATKQLEAGTEIFLDYGVDYTETRPPLGGGMGLMPLEEDFKWADSIINKLMHSGLFEANDDSEKYYRLLRDIVRTMDRKKAKTLPEHVSDLKKASEEGAALYSDQDYIRSMDWLAENGACVDSMEGKLSTIQGAGRGAFLKRSVKKGDVIVTSPVIHFPYNNVMNMYDVQKKKNRNGKDDEIRASGYTADFYDGKKRFFKNRKKGHNIIGRQLLVNYCFGHPDSTVLLFPYLGNVGLINHGAEGKSNVKVQWPSSLERGPARKFHRKDWLDSTVEQLAGLDKHMSGVMIEIVATRDIEKDEEIFLDYGPAWEKEWDDHVNQWQPWSSNKKYVPAQDLNRQHLQGIPPERIRLERELREDPYPGANIATGCYLDFNHINILEEILPDTEEEEDEKMRRDIINWYQPSSVNLEEILTPANIQPCVIIDRQTVRGKDYYSALISANPFMDPTDNYNDPFLLELVNSRAELEVRKIPREAITLIDKPLTSDVHMKGTFRFPIMLPDEVFPEKWKNNKSN</sequence>
<dbReference type="AlphaFoldDB" id="A0A7S1BZI8"/>
<evidence type="ECO:0000259" key="1">
    <source>
        <dbReference type="PROSITE" id="PS50280"/>
    </source>
</evidence>
<dbReference type="InterPro" id="IPR001214">
    <property type="entry name" value="SET_dom"/>
</dbReference>
<evidence type="ECO:0000313" key="2">
    <source>
        <dbReference type="EMBL" id="CAD8901029.1"/>
    </source>
</evidence>
<dbReference type="SUPFAM" id="SSF82199">
    <property type="entry name" value="SET domain"/>
    <property type="match status" value="1"/>
</dbReference>
<organism evidence="2">
    <name type="scientific">Corethron hystrix</name>
    <dbReference type="NCBI Taxonomy" id="216773"/>
    <lineage>
        <taxon>Eukaryota</taxon>
        <taxon>Sar</taxon>
        <taxon>Stramenopiles</taxon>
        <taxon>Ochrophyta</taxon>
        <taxon>Bacillariophyta</taxon>
        <taxon>Coscinodiscophyceae</taxon>
        <taxon>Corethrophycidae</taxon>
        <taxon>Corethrales</taxon>
        <taxon>Corethraceae</taxon>
        <taxon>Corethron</taxon>
    </lineage>
</organism>
<name>A0A7S1BZI8_9STRA</name>
<dbReference type="EMBL" id="HBFR01038695">
    <property type="protein sequence ID" value="CAD8901029.1"/>
    <property type="molecule type" value="Transcribed_RNA"/>
</dbReference>